<accession>A0A7U8C7G4</accession>
<dbReference type="Gene3D" id="3.10.450.50">
    <property type="match status" value="1"/>
</dbReference>
<evidence type="ECO:0000313" key="2">
    <source>
        <dbReference type="Proteomes" id="UP000002171"/>
    </source>
</evidence>
<comment type="caution">
    <text evidence="1">The sequence shown here is derived from an EMBL/GenBank/DDBJ whole genome shotgun (WGS) entry which is preliminary data.</text>
</comment>
<evidence type="ECO:0008006" key="3">
    <source>
        <dbReference type="Google" id="ProtNLM"/>
    </source>
</evidence>
<proteinExistence type="predicted"/>
<keyword evidence="2" id="KW-1185">Reference proteome</keyword>
<dbReference type="EMBL" id="AAOW01000009">
    <property type="protein sequence ID" value="EAR61296.1"/>
    <property type="molecule type" value="Genomic_DNA"/>
</dbReference>
<name>A0A7U8C7G4_NEPCE</name>
<sequence length="200" mass="22830">MEAAKLKEAMKVVERYIYAKDFNRPHQMSAVFTASASLEMEVNSSSISFPALTNGLEPIADTLSRNFGATYDNVYTLCIEDSIEQCGLKLDCRWFVVMTHKQEKTVRLGFGRYQWSFDESAEPLAEKLKISIEDMLVIEPSLSETLLNWISAKSYPWINRSELLENTPDIDCIEGMKRWLIKPETDKLATLTVNGRFSPE</sequence>
<gene>
    <name evidence="1" type="ORF">MED92_11234</name>
</gene>
<organism evidence="1 2">
    <name type="scientific">Neptuniibacter caesariensis</name>
    <dbReference type="NCBI Taxonomy" id="207954"/>
    <lineage>
        <taxon>Bacteria</taxon>
        <taxon>Pseudomonadati</taxon>
        <taxon>Pseudomonadota</taxon>
        <taxon>Gammaproteobacteria</taxon>
        <taxon>Oceanospirillales</taxon>
        <taxon>Oceanospirillaceae</taxon>
        <taxon>Neptuniibacter</taxon>
    </lineage>
</organism>
<dbReference type="Proteomes" id="UP000002171">
    <property type="component" value="Unassembled WGS sequence"/>
</dbReference>
<dbReference type="AlphaFoldDB" id="A0A7U8C7G4"/>
<reference evidence="1 2" key="1">
    <citation type="submission" date="2006-02" db="EMBL/GenBank/DDBJ databases">
        <authorList>
            <person name="Pinhassi J."/>
            <person name="Pedros-Alio C."/>
            <person name="Ferriera S."/>
            <person name="Johnson J."/>
            <person name="Kravitz S."/>
            <person name="Halpern A."/>
            <person name="Remington K."/>
            <person name="Beeson K."/>
            <person name="Tran B."/>
            <person name="Rogers Y.-H."/>
            <person name="Friedman R."/>
            <person name="Venter J.C."/>
        </authorList>
    </citation>
    <scope>NUCLEOTIDE SEQUENCE [LARGE SCALE GENOMIC DNA]</scope>
    <source>
        <strain evidence="1 2">MED92</strain>
    </source>
</reference>
<dbReference type="RefSeq" id="WP_007019902.1">
    <property type="nucleotide sequence ID" value="NZ_CH724125.1"/>
</dbReference>
<dbReference type="OrthoDB" id="8388066at2"/>
<evidence type="ECO:0000313" key="1">
    <source>
        <dbReference type="EMBL" id="EAR61296.1"/>
    </source>
</evidence>
<protein>
    <recommendedName>
        <fullName evidence="3">SnoaL-like domain-containing protein</fullName>
    </recommendedName>
</protein>